<evidence type="ECO:0000256" key="4">
    <source>
        <dbReference type="ARBA" id="ARBA00023163"/>
    </source>
</evidence>
<protein>
    <recommendedName>
        <fullName evidence="5 6">Transcription termination/antitermination protein NusG</fullName>
    </recommendedName>
</protein>
<gene>
    <name evidence="5" type="primary">nusG</name>
    <name evidence="10" type="ORF">ENSA5_24400</name>
</gene>
<dbReference type="SMART" id="SM00738">
    <property type="entry name" value="NGN"/>
    <property type="match status" value="1"/>
</dbReference>
<accession>A0A2S9YB17</accession>
<comment type="similarity">
    <text evidence="5 7">Belongs to the NusG family.</text>
</comment>
<dbReference type="GO" id="GO:0006353">
    <property type="term" value="P:DNA-templated transcription termination"/>
    <property type="evidence" value="ECO:0007669"/>
    <property type="project" value="UniProtKB-UniRule"/>
</dbReference>
<dbReference type="AlphaFoldDB" id="A0A2S9YB17"/>
<evidence type="ECO:0000256" key="2">
    <source>
        <dbReference type="ARBA" id="ARBA00022814"/>
    </source>
</evidence>
<organism evidence="10 11">
    <name type="scientific">Enhygromyxa salina</name>
    <dbReference type="NCBI Taxonomy" id="215803"/>
    <lineage>
        <taxon>Bacteria</taxon>
        <taxon>Pseudomonadati</taxon>
        <taxon>Myxococcota</taxon>
        <taxon>Polyangia</taxon>
        <taxon>Nannocystales</taxon>
        <taxon>Nannocystaceae</taxon>
        <taxon>Enhygromyxa</taxon>
    </lineage>
</organism>
<dbReference type="InterPro" id="IPR014722">
    <property type="entry name" value="Rib_uL2_dom2"/>
</dbReference>
<dbReference type="RefSeq" id="WP_106391849.1">
    <property type="nucleotide sequence ID" value="NZ_PVNK01000124.1"/>
</dbReference>
<dbReference type="Pfam" id="PF02357">
    <property type="entry name" value="NusG"/>
    <property type="match status" value="1"/>
</dbReference>
<dbReference type="PANTHER" id="PTHR30265:SF2">
    <property type="entry name" value="TRANSCRIPTION TERMINATION_ANTITERMINATION PROTEIN NUSG"/>
    <property type="match status" value="1"/>
</dbReference>
<evidence type="ECO:0000259" key="9">
    <source>
        <dbReference type="SMART" id="SM00739"/>
    </source>
</evidence>
<evidence type="ECO:0000256" key="7">
    <source>
        <dbReference type="RuleBase" id="RU000538"/>
    </source>
</evidence>
<comment type="caution">
    <text evidence="10">The sequence shown here is derived from an EMBL/GenBank/DDBJ whole genome shotgun (WGS) entry which is preliminary data.</text>
</comment>
<comment type="function">
    <text evidence="5 7">Participates in transcription elongation, termination and antitermination.</text>
</comment>
<keyword evidence="1 5" id="KW-0806">Transcription termination</keyword>
<dbReference type="EMBL" id="PVNK01000124">
    <property type="protein sequence ID" value="PRQ02293.1"/>
    <property type="molecule type" value="Genomic_DNA"/>
</dbReference>
<name>A0A2S9YB17_9BACT</name>
<feature type="domain" description="NusG-like N-terminal" evidence="8">
    <location>
        <begin position="10"/>
        <end position="118"/>
    </location>
</feature>
<reference evidence="10 11" key="1">
    <citation type="submission" date="2018-03" db="EMBL/GenBank/DDBJ databases">
        <title>Draft Genome Sequences of the Obligatory Marine Myxobacteria Enhygromyxa salina SWB005.</title>
        <authorList>
            <person name="Poehlein A."/>
            <person name="Moghaddam J.A."/>
            <person name="Harms H."/>
            <person name="Alanjari M."/>
            <person name="Koenig G.M."/>
            <person name="Daniel R."/>
            <person name="Schaeberle T.F."/>
        </authorList>
    </citation>
    <scope>NUCLEOTIDE SEQUENCE [LARGE SCALE GENOMIC DNA]</scope>
    <source>
        <strain evidence="10 11">SWB005</strain>
    </source>
</reference>
<dbReference type="InterPro" id="IPR036735">
    <property type="entry name" value="NGN_dom_sf"/>
</dbReference>
<keyword evidence="3 5" id="KW-0805">Transcription regulation</keyword>
<evidence type="ECO:0000313" key="10">
    <source>
        <dbReference type="EMBL" id="PRQ02293.1"/>
    </source>
</evidence>
<sequence length="187" mass="21378">MSTEAQTDLPMQWFIVNTFSGYENTVKKSLEDRIKANDLDACFEDILVPSEQVVEQRGKRKVKQTRKFFPGYLFVRMKLTKEAWHLVKNTPKVSGFLSSGKTPKPVSQREMDRMLGRTEPKVEVEVEQPDVSYEVGQQVRVKSGAFANFTGEVEEVNTDKRKIKLSVSIFGRPTRVEVDFIEVEPAS</sequence>
<dbReference type="GO" id="GO:0005829">
    <property type="term" value="C:cytosol"/>
    <property type="evidence" value="ECO:0007669"/>
    <property type="project" value="TreeGrafter"/>
</dbReference>
<dbReference type="InterPro" id="IPR006645">
    <property type="entry name" value="NGN-like_dom"/>
</dbReference>
<evidence type="ECO:0000313" key="11">
    <source>
        <dbReference type="Proteomes" id="UP000237968"/>
    </source>
</evidence>
<proteinExistence type="inferred from homology"/>
<dbReference type="Gene3D" id="3.30.70.940">
    <property type="entry name" value="NusG, N-terminal domain"/>
    <property type="match status" value="1"/>
</dbReference>
<dbReference type="InterPro" id="IPR047050">
    <property type="entry name" value="NGN"/>
</dbReference>
<keyword evidence="4 5" id="KW-0804">Transcription</keyword>
<dbReference type="Pfam" id="PF00467">
    <property type="entry name" value="KOW"/>
    <property type="match status" value="1"/>
</dbReference>
<dbReference type="InterPro" id="IPR001062">
    <property type="entry name" value="Transcrpt_antiterm_NusG"/>
</dbReference>
<dbReference type="HAMAP" id="MF_00948">
    <property type="entry name" value="NusG"/>
    <property type="match status" value="1"/>
</dbReference>
<dbReference type="PANTHER" id="PTHR30265">
    <property type="entry name" value="RHO-INTERACTING TRANSCRIPTION TERMINATION FACTOR NUSG"/>
    <property type="match status" value="1"/>
</dbReference>
<dbReference type="Gene3D" id="2.30.30.30">
    <property type="match status" value="1"/>
</dbReference>
<keyword evidence="11" id="KW-1185">Reference proteome</keyword>
<evidence type="ECO:0000256" key="5">
    <source>
        <dbReference type="HAMAP-Rule" id="MF_00948"/>
    </source>
</evidence>
<dbReference type="GO" id="GO:0031564">
    <property type="term" value="P:transcription antitermination"/>
    <property type="evidence" value="ECO:0007669"/>
    <property type="project" value="UniProtKB-UniRule"/>
</dbReference>
<dbReference type="SUPFAM" id="SSF50104">
    <property type="entry name" value="Translation proteins SH3-like domain"/>
    <property type="match status" value="1"/>
</dbReference>
<evidence type="ECO:0000256" key="1">
    <source>
        <dbReference type="ARBA" id="ARBA00022472"/>
    </source>
</evidence>
<dbReference type="InterPro" id="IPR043425">
    <property type="entry name" value="NusG-like"/>
</dbReference>
<dbReference type="GO" id="GO:0032784">
    <property type="term" value="P:regulation of DNA-templated transcription elongation"/>
    <property type="evidence" value="ECO:0007669"/>
    <property type="project" value="InterPro"/>
</dbReference>
<dbReference type="NCBIfam" id="TIGR00922">
    <property type="entry name" value="nusG"/>
    <property type="match status" value="1"/>
</dbReference>
<dbReference type="InterPro" id="IPR008991">
    <property type="entry name" value="Translation_prot_SH3-like_sf"/>
</dbReference>
<dbReference type="CDD" id="cd06091">
    <property type="entry name" value="KOW_NusG"/>
    <property type="match status" value="1"/>
</dbReference>
<dbReference type="SMART" id="SM00739">
    <property type="entry name" value="KOW"/>
    <property type="match status" value="1"/>
</dbReference>
<evidence type="ECO:0000256" key="6">
    <source>
        <dbReference type="NCBIfam" id="TIGR00922"/>
    </source>
</evidence>
<dbReference type="PRINTS" id="PR00338">
    <property type="entry name" value="NUSGTNSCPFCT"/>
</dbReference>
<keyword evidence="2 5" id="KW-0889">Transcription antitermination</keyword>
<dbReference type="Proteomes" id="UP000237968">
    <property type="component" value="Unassembled WGS sequence"/>
</dbReference>
<dbReference type="SUPFAM" id="SSF82679">
    <property type="entry name" value="N-utilization substance G protein NusG, N-terminal domain"/>
    <property type="match status" value="1"/>
</dbReference>
<dbReference type="GO" id="GO:0006354">
    <property type="term" value="P:DNA-templated transcription elongation"/>
    <property type="evidence" value="ECO:0007669"/>
    <property type="project" value="UniProtKB-UniRule"/>
</dbReference>
<dbReference type="CDD" id="cd09891">
    <property type="entry name" value="NGN_Bact_1"/>
    <property type="match status" value="1"/>
</dbReference>
<evidence type="ECO:0000256" key="3">
    <source>
        <dbReference type="ARBA" id="ARBA00023015"/>
    </source>
</evidence>
<dbReference type="InterPro" id="IPR005824">
    <property type="entry name" value="KOW"/>
</dbReference>
<feature type="domain" description="KOW" evidence="9">
    <location>
        <begin position="132"/>
        <end position="159"/>
    </location>
</feature>
<evidence type="ECO:0000259" key="8">
    <source>
        <dbReference type="SMART" id="SM00738"/>
    </source>
</evidence>
<dbReference type="OrthoDB" id="9809075at2"/>